<comment type="subcellular location">
    <subcellularLocation>
        <location evidence="8">Prevacuolar compartment membrane</location>
        <topology evidence="8">Single-pass type IV membrane protein</topology>
    </subcellularLocation>
</comment>
<dbReference type="GO" id="GO:0016236">
    <property type="term" value="P:macroautophagy"/>
    <property type="evidence" value="ECO:0007669"/>
    <property type="project" value="TreeGrafter"/>
</dbReference>
<feature type="transmembrane region" description="Helical" evidence="10">
    <location>
        <begin position="195"/>
        <end position="216"/>
    </location>
</feature>
<evidence type="ECO:0000256" key="6">
    <source>
        <dbReference type="ARBA" id="ARBA00023054"/>
    </source>
</evidence>
<dbReference type="SUPFAM" id="SSF58038">
    <property type="entry name" value="SNARE fusion complex"/>
    <property type="match status" value="1"/>
</dbReference>
<evidence type="ECO:0000256" key="5">
    <source>
        <dbReference type="ARBA" id="ARBA00022989"/>
    </source>
</evidence>
<dbReference type="GO" id="GO:0042147">
    <property type="term" value="P:retrograde transport, endosome to Golgi"/>
    <property type="evidence" value="ECO:0007669"/>
    <property type="project" value="TreeGrafter"/>
</dbReference>
<keyword evidence="2" id="KW-0813">Transport</keyword>
<evidence type="ECO:0000256" key="1">
    <source>
        <dbReference type="ARBA" id="ARBA00006108"/>
    </source>
</evidence>
<dbReference type="GO" id="GO:0006896">
    <property type="term" value="P:Golgi to vacuole transport"/>
    <property type="evidence" value="ECO:0007669"/>
    <property type="project" value="TreeGrafter"/>
</dbReference>
<dbReference type="GO" id="GO:0000149">
    <property type="term" value="F:SNARE binding"/>
    <property type="evidence" value="ECO:0007669"/>
    <property type="project" value="TreeGrafter"/>
</dbReference>
<dbReference type="SUPFAM" id="SSF47661">
    <property type="entry name" value="t-snare proteins"/>
    <property type="match status" value="1"/>
</dbReference>
<dbReference type="PIRSF" id="PIRSF028865">
    <property type="entry name" value="Membrin-2"/>
    <property type="match status" value="1"/>
</dbReference>
<dbReference type="GO" id="GO:0012507">
    <property type="term" value="C:ER to Golgi transport vesicle membrane"/>
    <property type="evidence" value="ECO:0007669"/>
    <property type="project" value="TreeGrafter"/>
</dbReference>
<evidence type="ECO:0000259" key="11">
    <source>
        <dbReference type="Pfam" id="PF05008"/>
    </source>
</evidence>
<dbReference type="GO" id="GO:0005794">
    <property type="term" value="C:Golgi apparatus"/>
    <property type="evidence" value="ECO:0007669"/>
    <property type="project" value="InterPro"/>
</dbReference>
<comment type="similarity">
    <text evidence="1">Belongs to the VTI1 family.</text>
</comment>
<keyword evidence="5 10" id="KW-1133">Transmembrane helix</keyword>
<dbReference type="InterPro" id="IPR027027">
    <property type="entry name" value="GOSR2/Membrin/Bos1"/>
</dbReference>
<comment type="caution">
    <text evidence="12">The sequence shown here is derived from an EMBL/GenBank/DDBJ whole genome shotgun (WGS) entry which is preliminary data.</text>
</comment>
<reference evidence="12 13" key="1">
    <citation type="submission" date="2023-01" db="EMBL/GenBank/DDBJ databases">
        <authorList>
            <person name="Whitehead M."/>
        </authorList>
    </citation>
    <scope>NUCLEOTIDE SEQUENCE [LARGE SCALE GENOMIC DNA]</scope>
</reference>
<dbReference type="Gene3D" id="1.20.5.110">
    <property type="match status" value="1"/>
</dbReference>
<dbReference type="GO" id="GO:0031902">
    <property type="term" value="C:late endosome membrane"/>
    <property type="evidence" value="ECO:0007669"/>
    <property type="project" value="TreeGrafter"/>
</dbReference>
<keyword evidence="7 10" id="KW-0472">Membrane</keyword>
<protein>
    <recommendedName>
        <fullName evidence="11">Vesicle transport v-SNARE N-terminal domain-containing protein</fullName>
    </recommendedName>
</protein>
<dbReference type="GO" id="GO:0005789">
    <property type="term" value="C:endoplasmic reticulum membrane"/>
    <property type="evidence" value="ECO:0007669"/>
    <property type="project" value="TreeGrafter"/>
</dbReference>
<evidence type="ECO:0000313" key="12">
    <source>
        <dbReference type="EMBL" id="CAI6346917.1"/>
    </source>
</evidence>
<keyword evidence="6 9" id="KW-0175">Coiled coil</keyword>
<organism evidence="12 13">
    <name type="scientific">Macrosiphum euphorbiae</name>
    <name type="common">potato aphid</name>
    <dbReference type="NCBI Taxonomy" id="13131"/>
    <lineage>
        <taxon>Eukaryota</taxon>
        <taxon>Metazoa</taxon>
        <taxon>Ecdysozoa</taxon>
        <taxon>Arthropoda</taxon>
        <taxon>Hexapoda</taxon>
        <taxon>Insecta</taxon>
        <taxon>Pterygota</taxon>
        <taxon>Neoptera</taxon>
        <taxon>Paraneoptera</taxon>
        <taxon>Hemiptera</taxon>
        <taxon>Sternorrhyncha</taxon>
        <taxon>Aphidomorpha</taxon>
        <taxon>Aphidoidea</taxon>
        <taxon>Aphididae</taxon>
        <taxon>Macrosiphini</taxon>
        <taxon>Macrosiphum</taxon>
    </lineage>
</organism>
<evidence type="ECO:0000313" key="13">
    <source>
        <dbReference type="Proteomes" id="UP001160148"/>
    </source>
</evidence>
<dbReference type="GO" id="GO:0006891">
    <property type="term" value="P:intra-Golgi vesicle-mediated transport"/>
    <property type="evidence" value="ECO:0007669"/>
    <property type="project" value="TreeGrafter"/>
</dbReference>
<feature type="coiled-coil region" evidence="9">
    <location>
        <begin position="39"/>
        <end position="88"/>
    </location>
</feature>
<dbReference type="AlphaFoldDB" id="A0AAV0VRJ3"/>
<evidence type="ECO:0000256" key="10">
    <source>
        <dbReference type="SAM" id="Phobius"/>
    </source>
</evidence>
<dbReference type="Pfam" id="PF05008">
    <property type="entry name" value="V-SNARE"/>
    <property type="match status" value="1"/>
</dbReference>
<keyword evidence="4" id="KW-0653">Protein transport</keyword>
<evidence type="ECO:0000256" key="9">
    <source>
        <dbReference type="SAM" id="Coils"/>
    </source>
</evidence>
<evidence type="ECO:0000256" key="2">
    <source>
        <dbReference type="ARBA" id="ARBA00022448"/>
    </source>
</evidence>
<dbReference type="PANTHER" id="PTHR21230:SF26">
    <property type="entry name" value="VESICLE TRANSPORT THROUGH INTERACTION WITH T-SNARES HOMOLOG 1A"/>
    <property type="match status" value="1"/>
</dbReference>
<dbReference type="GO" id="GO:0006886">
    <property type="term" value="P:intracellular protein transport"/>
    <property type="evidence" value="ECO:0007669"/>
    <property type="project" value="InterPro"/>
</dbReference>
<evidence type="ECO:0000256" key="3">
    <source>
        <dbReference type="ARBA" id="ARBA00022692"/>
    </source>
</evidence>
<dbReference type="EMBL" id="CARXXK010000001">
    <property type="protein sequence ID" value="CAI6346917.1"/>
    <property type="molecule type" value="Genomic_DNA"/>
</dbReference>
<keyword evidence="13" id="KW-1185">Reference proteome</keyword>
<dbReference type="GO" id="GO:0005829">
    <property type="term" value="C:cytosol"/>
    <property type="evidence" value="ECO:0007669"/>
    <property type="project" value="GOC"/>
</dbReference>
<keyword evidence="3 10" id="KW-0812">Transmembrane</keyword>
<evidence type="ECO:0000256" key="4">
    <source>
        <dbReference type="ARBA" id="ARBA00022927"/>
    </source>
</evidence>
<dbReference type="GO" id="GO:0005484">
    <property type="term" value="F:SNAP receptor activity"/>
    <property type="evidence" value="ECO:0007669"/>
    <property type="project" value="InterPro"/>
</dbReference>
<dbReference type="InterPro" id="IPR007705">
    <property type="entry name" value="Vesicle_trsprt_v-SNARE_N"/>
</dbReference>
<dbReference type="InterPro" id="IPR038407">
    <property type="entry name" value="v-SNARE_N_sf"/>
</dbReference>
<dbReference type="GO" id="GO:0031201">
    <property type="term" value="C:SNARE complex"/>
    <property type="evidence" value="ECO:0007669"/>
    <property type="project" value="TreeGrafter"/>
</dbReference>
<dbReference type="CDD" id="cd15891">
    <property type="entry name" value="SNARE_Vti1a"/>
    <property type="match status" value="1"/>
</dbReference>
<evidence type="ECO:0000256" key="7">
    <source>
        <dbReference type="ARBA" id="ARBA00023136"/>
    </source>
</evidence>
<sequence>MENKLLADYEQQFGVTSAEITSKISRLGHIASNDRNDYIKEIERNLDEVHDLLEQMDLSVKESDVSVRAKLHNRVASYRAELHRLAKEFARAKCTVNIDLEDDNHFAESEDVTSEQKQRLLYTSERLNQSGIQLDNTYRIAVETEEIGSQILTDLNRQRETMHNSFNRLRDANADLGRSTRMINAIIVRSRQHKIILFGVMAAFCFLLIFAFYHSFL</sequence>
<accession>A0AAV0VRJ3</accession>
<proteinExistence type="inferred from homology"/>
<dbReference type="Proteomes" id="UP001160148">
    <property type="component" value="Unassembled WGS sequence"/>
</dbReference>
<dbReference type="Pfam" id="PF12352">
    <property type="entry name" value="V-SNARE_C"/>
    <property type="match status" value="1"/>
</dbReference>
<dbReference type="GO" id="GO:0048280">
    <property type="term" value="P:vesicle fusion with Golgi apparatus"/>
    <property type="evidence" value="ECO:0007669"/>
    <property type="project" value="TreeGrafter"/>
</dbReference>
<dbReference type="FunFam" id="1.20.5.110:FF:000002">
    <property type="entry name" value="Vesicle transport through interaction with t-SNAREsB"/>
    <property type="match status" value="1"/>
</dbReference>
<evidence type="ECO:0000256" key="8">
    <source>
        <dbReference type="ARBA" id="ARBA00060376"/>
    </source>
</evidence>
<dbReference type="Gene3D" id="1.20.58.400">
    <property type="entry name" value="t-snare proteins"/>
    <property type="match status" value="1"/>
</dbReference>
<name>A0AAV0VRJ3_9HEMI</name>
<dbReference type="InterPro" id="IPR010989">
    <property type="entry name" value="SNARE"/>
</dbReference>
<dbReference type="PANTHER" id="PTHR21230">
    <property type="entry name" value="VESICLE TRANSPORT V-SNARE PROTEIN VTI1-RELATED"/>
    <property type="match status" value="1"/>
</dbReference>
<dbReference type="FunFam" id="1.20.58.400:FF:000001">
    <property type="entry name" value="Vesicle transport through interaction with t-SNAREs homolog 1A"/>
    <property type="match status" value="1"/>
</dbReference>
<gene>
    <name evidence="12" type="ORF">MEUPH1_LOCUS3769</name>
</gene>
<feature type="domain" description="Vesicle transport v-SNARE N-terminal" evidence="11">
    <location>
        <begin position="3"/>
        <end position="92"/>
    </location>
</feature>